<organism evidence="2">
    <name type="scientific">Caldithrix abyssi</name>
    <dbReference type="NCBI Taxonomy" id="187145"/>
    <lineage>
        <taxon>Bacteria</taxon>
        <taxon>Pseudomonadati</taxon>
        <taxon>Calditrichota</taxon>
        <taxon>Calditrichia</taxon>
        <taxon>Calditrichales</taxon>
        <taxon>Calditrichaceae</taxon>
        <taxon>Caldithrix</taxon>
    </lineage>
</organism>
<dbReference type="EMBL" id="DRQG01000143">
    <property type="protein sequence ID" value="HGY57054.1"/>
    <property type="molecule type" value="Genomic_DNA"/>
</dbReference>
<evidence type="ECO:0000313" key="2">
    <source>
        <dbReference type="EMBL" id="HGY57054.1"/>
    </source>
</evidence>
<keyword evidence="1" id="KW-1133">Transmembrane helix</keyword>
<comment type="caution">
    <text evidence="2">The sequence shown here is derived from an EMBL/GenBank/DDBJ whole genome shotgun (WGS) entry which is preliminary data.</text>
</comment>
<keyword evidence="1" id="KW-0472">Membrane</keyword>
<keyword evidence="2" id="KW-0645">Protease</keyword>
<accession>A0A7V4U552</accession>
<proteinExistence type="predicted"/>
<dbReference type="Pfam" id="PF13715">
    <property type="entry name" value="CarbopepD_reg_2"/>
    <property type="match status" value="1"/>
</dbReference>
<sequence length="798" mass="93258">MISRAKIIFPYRFFTFLTIKYANFIKIVLSIIISLSSIYAQTLSGRVKDKDNGNPLVNCNIVLLGTNRGTITNEDGSYSIYLGEQGQYTLLFKYIGYKTDTLKITMEGRDVKRDIFLTSQIFTSDDIVIFANLYSEAEELILRASQKKKKYLSQLKNYSCKSYTKSTIFLEKKPNNIKYVLLLEFYSRVFWNVPDYYYEIIESQKQSSNIPQSINIFSGNAFLDINSDKIHINKKIIIGPLAEEAIRFYHYEIVDTLFQDNDRIFKMRITPKDNFRPSMSGYIFLVDKIFILQKIDVKLNQQCNYGFYQNIHLVQQYAKDHSKMYLPYYSLNEGDWIVNIPQYPKLKYKKENFREDYEINKPANTKYSGQSKIVFENEMPFEEIPMNIPPLTTEERKGYSQIDSIVTNRPAVNFVTKGIKFIDYYSQIKKQPVGDFSDFYRFNKTEGNFIGLAFDTKSFIEPIHLSGGYGKGLSDNKDKFFINLGYNYVAPVFNIGFVLRRFNTITTREEITELPIWYNSFTSLLSSYDYFDYYYTNGRSFTFKVDFSPFSFHTSLFSESHTNSKRNKRRGLLGSKDFLPALLIVEGKYAGFSIMLKYSTAAFRLSPLSKEVVKNQAYTEISYMYERALKNWGSNSNYGRQRLLATFHMNTFYSGFLDFQLYLCTGSPNLPIQKYFELESGTSLFERFRTFRTLSLNAFTGNKKIAVYFEHNFHNAIFRLSHLPYIENISLNLTFIYNWGWAGNLDWDNLQIKHFYSETGFAIGPLFSLIKAEFLWSLQKNNIGKDFAFLIKIGDIEL</sequence>
<feature type="transmembrane region" description="Helical" evidence="1">
    <location>
        <begin position="21"/>
        <end position="40"/>
    </location>
</feature>
<dbReference type="InterPro" id="IPR043741">
    <property type="entry name" value="DUF5686"/>
</dbReference>
<dbReference type="InterPro" id="IPR008969">
    <property type="entry name" value="CarboxyPept-like_regulatory"/>
</dbReference>
<evidence type="ECO:0000256" key="1">
    <source>
        <dbReference type="SAM" id="Phobius"/>
    </source>
</evidence>
<name>A0A7V4U552_CALAY</name>
<keyword evidence="2" id="KW-0121">Carboxypeptidase</keyword>
<reference evidence="2" key="1">
    <citation type="journal article" date="2020" name="mSystems">
        <title>Genome- and Community-Level Interaction Insights into Carbon Utilization and Element Cycling Functions of Hydrothermarchaeota in Hydrothermal Sediment.</title>
        <authorList>
            <person name="Zhou Z."/>
            <person name="Liu Y."/>
            <person name="Xu W."/>
            <person name="Pan J."/>
            <person name="Luo Z.H."/>
            <person name="Li M."/>
        </authorList>
    </citation>
    <scope>NUCLEOTIDE SEQUENCE [LARGE SCALE GENOMIC DNA]</scope>
    <source>
        <strain evidence="2">HyVt-577</strain>
    </source>
</reference>
<dbReference type="SUPFAM" id="SSF49464">
    <property type="entry name" value="Carboxypeptidase regulatory domain-like"/>
    <property type="match status" value="1"/>
</dbReference>
<dbReference type="Pfam" id="PF18939">
    <property type="entry name" value="DUF5686"/>
    <property type="match status" value="1"/>
</dbReference>
<dbReference type="GO" id="GO:0004180">
    <property type="term" value="F:carboxypeptidase activity"/>
    <property type="evidence" value="ECO:0007669"/>
    <property type="project" value="UniProtKB-KW"/>
</dbReference>
<dbReference type="Proteomes" id="UP000885779">
    <property type="component" value="Unassembled WGS sequence"/>
</dbReference>
<keyword evidence="2" id="KW-0378">Hydrolase</keyword>
<dbReference type="AlphaFoldDB" id="A0A7V4U552"/>
<dbReference type="Gene3D" id="2.60.40.1120">
    <property type="entry name" value="Carboxypeptidase-like, regulatory domain"/>
    <property type="match status" value="1"/>
</dbReference>
<protein>
    <submittedName>
        <fullName evidence="2">Carboxypeptidase-like regulatory domain-containing protein</fullName>
    </submittedName>
</protein>
<gene>
    <name evidence="2" type="ORF">ENK44_15200</name>
</gene>
<keyword evidence="1" id="KW-0812">Transmembrane</keyword>